<reference evidence="2 3" key="1">
    <citation type="submission" date="2022-09" db="EMBL/GenBank/DDBJ databases">
        <authorList>
            <person name="Palmer J.M."/>
        </authorList>
    </citation>
    <scope>NUCLEOTIDE SEQUENCE [LARGE SCALE GENOMIC DNA]</scope>
    <source>
        <strain evidence="2 3">DSM 7382</strain>
    </source>
</reference>
<feature type="region of interest" description="Disordered" evidence="1">
    <location>
        <begin position="63"/>
        <end position="92"/>
    </location>
</feature>
<keyword evidence="3" id="KW-1185">Reference proteome</keyword>
<comment type="caution">
    <text evidence="2">The sequence shown here is derived from an EMBL/GenBank/DDBJ whole genome shotgun (WGS) entry which is preliminary data.</text>
</comment>
<dbReference type="Proteomes" id="UP001385951">
    <property type="component" value="Unassembled WGS sequence"/>
</dbReference>
<evidence type="ECO:0000313" key="3">
    <source>
        <dbReference type="Proteomes" id="UP001385951"/>
    </source>
</evidence>
<sequence>MARVFCRMGCHVLALDVLRSWSFDRPSTVIRDQGVLQPPPSPTMTRFALEPAMRRRASILIDMSVDSEPPTRPASPVSKAANGVNGLPPVTETVTDENDVLARKAGIGNLMKSAKQNVAVPEFDMSAFF</sequence>
<dbReference type="AlphaFoldDB" id="A0AAW0GUC4"/>
<organism evidence="2 3">
    <name type="scientific">Cerrena zonata</name>
    <dbReference type="NCBI Taxonomy" id="2478898"/>
    <lineage>
        <taxon>Eukaryota</taxon>
        <taxon>Fungi</taxon>
        <taxon>Dikarya</taxon>
        <taxon>Basidiomycota</taxon>
        <taxon>Agaricomycotina</taxon>
        <taxon>Agaricomycetes</taxon>
        <taxon>Polyporales</taxon>
        <taxon>Cerrenaceae</taxon>
        <taxon>Cerrena</taxon>
    </lineage>
</organism>
<evidence type="ECO:0000313" key="2">
    <source>
        <dbReference type="EMBL" id="KAK7694775.1"/>
    </source>
</evidence>
<protein>
    <submittedName>
        <fullName evidence="2">Uncharacterized protein</fullName>
    </submittedName>
</protein>
<accession>A0AAW0GUC4</accession>
<proteinExistence type="predicted"/>
<name>A0AAW0GUC4_9APHY</name>
<gene>
    <name evidence="2" type="ORF">QCA50_001963</name>
</gene>
<dbReference type="EMBL" id="JASBNA010000002">
    <property type="protein sequence ID" value="KAK7694775.1"/>
    <property type="molecule type" value="Genomic_DNA"/>
</dbReference>
<evidence type="ECO:0000256" key="1">
    <source>
        <dbReference type="SAM" id="MobiDB-lite"/>
    </source>
</evidence>